<accession>A0A4Q5MV77</accession>
<dbReference type="Proteomes" id="UP000293764">
    <property type="component" value="Unassembled WGS sequence"/>
</dbReference>
<dbReference type="CDD" id="cd19092">
    <property type="entry name" value="AKR_BsYcsN_EcYdhF-like"/>
    <property type="match status" value="1"/>
</dbReference>
<dbReference type="OrthoDB" id="9768793at2"/>
<keyword evidence="3" id="KW-1185">Reference proteome</keyword>
<dbReference type="Pfam" id="PF00248">
    <property type="entry name" value="Aldo_ket_red"/>
    <property type="match status" value="1"/>
</dbReference>
<dbReference type="InterPro" id="IPR020471">
    <property type="entry name" value="AKR"/>
</dbReference>
<dbReference type="GO" id="GO:0005829">
    <property type="term" value="C:cytosol"/>
    <property type="evidence" value="ECO:0007669"/>
    <property type="project" value="TreeGrafter"/>
</dbReference>
<sequence length="315" mass="34538">MKTFTLPGTEIVVPNVVLGLMRIAEKSDDQIRELVRTARDAGIDFVDHADVYGGAMHECERRFAEAMALSPSEREATTIQTKCGIVPTDDDANGPYFDFSYERIMASVEGSLRALGTDYLDILLLHRPDALVEPEEVARAFDDLAEAGKVRAFGVSNHTPAQIELLRRWVRQPIVANQVQLSITHAPIVAPGTAMNMAGLDQSLDRGLGVLDYCRLHDITIQAWSPFQAGFFTGTFLDSPDHPELNAVIDRLAGKYDVPPIAIATAWITRHPAHMQVVLGTTTPDRVAGAAQGSDLPLTRAEWYELFRAAGHLVP</sequence>
<feature type="domain" description="NADP-dependent oxidoreductase" evidence="1">
    <location>
        <begin position="16"/>
        <end position="305"/>
    </location>
</feature>
<protein>
    <submittedName>
        <fullName evidence="2">Aldo/keto reductase family oxidoreductase</fullName>
    </submittedName>
</protein>
<dbReference type="PRINTS" id="PR00069">
    <property type="entry name" value="ALDKETRDTASE"/>
</dbReference>
<evidence type="ECO:0000259" key="1">
    <source>
        <dbReference type="Pfam" id="PF00248"/>
    </source>
</evidence>
<dbReference type="SUPFAM" id="SSF51430">
    <property type="entry name" value="NAD(P)-linked oxidoreductase"/>
    <property type="match status" value="1"/>
</dbReference>
<evidence type="ECO:0000313" key="3">
    <source>
        <dbReference type="Proteomes" id="UP000293764"/>
    </source>
</evidence>
<dbReference type="EMBL" id="SDWW01000070">
    <property type="protein sequence ID" value="RYV49486.1"/>
    <property type="molecule type" value="Genomic_DNA"/>
</dbReference>
<dbReference type="PANTHER" id="PTHR43364:SF1">
    <property type="entry name" value="OXIDOREDUCTASE YDHF"/>
    <property type="match status" value="1"/>
</dbReference>
<dbReference type="AlphaFoldDB" id="A0A4Q5MV77"/>
<dbReference type="InterPro" id="IPR050523">
    <property type="entry name" value="AKR_Detox_Biosynth"/>
</dbReference>
<gene>
    <name evidence="2" type="ORF">EUA98_18495</name>
</gene>
<dbReference type="InterPro" id="IPR036812">
    <property type="entry name" value="NAD(P)_OxRdtase_dom_sf"/>
</dbReference>
<dbReference type="Gene3D" id="3.20.20.100">
    <property type="entry name" value="NADP-dependent oxidoreductase domain"/>
    <property type="match status" value="1"/>
</dbReference>
<dbReference type="GO" id="GO:0016491">
    <property type="term" value="F:oxidoreductase activity"/>
    <property type="evidence" value="ECO:0007669"/>
    <property type="project" value="InterPro"/>
</dbReference>
<dbReference type="RefSeq" id="WP_130104166.1">
    <property type="nucleotide sequence ID" value="NZ_SDWW01000070.1"/>
</dbReference>
<dbReference type="InterPro" id="IPR023210">
    <property type="entry name" value="NADP_OxRdtase_dom"/>
</dbReference>
<comment type="caution">
    <text evidence="2">The sequence shown here is derived from an EMBL/GenBank/DDBJ whole genome shotgun (WGS) entry which is preliminary data.</text>
</comment>
<evidence type="ECO:0000313" key="2">
    <source>
        <dbReference type="EMBL" id="RYV49486.1"/>
    </source>
</evidence>
<dbReference type="PANTHER" id="PTHR43364">
    <property type="entry name" value="NADH-SPECIFIC METHYLGLYOXAL REDUCTASE-RELATED"/>
    <property type="match status" value="1"/>
</dbReference>
<organism evidence="2 3">
    <name type="scientific">Pengzhenrongella frigida</name>
    <dbReference type="NCBI Taxonomy" id="1259133"/>
    <lineage>
        <taxon>Bacteria</taxon>
        <taxon>Bacillati</taxon>
        <taxon>Actinomycetota</taxon>
        <taxon>Actinomycetes</taxon>
        <taxon>Micrococcales</taxon>
        <taxon>Pengzhenrongella</taxon>
    </lineage>
</organism>
<proteinExistence type="predicted"/>
<name>A0A4Q5MV77_9MICO</name>
<reference evidence="2 3" key="1">
    <citation type="submission" date="2019-01" db="EMBL/GenBank/DDBJ databases">
        <title>Novel species of Cellulomonas.</title>
        <authorList>
            <person name="Liu Q."/>
            <person name="Xin Y.-H."/>
        </authorList>
    </citation>
    <scope>NUCLEOTIDE SEQUENCE [LARGE SCALE GENOMIC DNA]</scope>
    <source>
        <strain evidence="2 3">HLT2-17</strain>
    </source>
</reference>